<dbReference type="Proteomes" id="UP000467840">
    <property type="component" value="Chromosome 13"/>
</dbReference>
<dbReference type="InterPro" id="IPR007527">
    <property type="entry name" value="Znf_SWIM"/>
</dbReference>
<feature type="domain" description="SWIM-type" evidence="7">
    <location>
        <begin position="206"/>
        <end position="241"/>
    </location>
</feature>
<keyword evidence="2 6" id="KW-0479">Metal-binding</keyword>
<dbReference type="GO" id="GO:0008270">
    <property type="term" value="F:zinc ion binding"/>
    <property type="evidence" value="ECO:0007669"/>
    <property type="project" value="UniProtKB-UniRule"/>
</dbReference>
<keyword evidence="9" id="KW-1185">Reference proteome</keyword>
<keyword evidence="4 6" id="KW-0862">Zinc</keyword>
<comment type="subcellular location">
    <subcellularLocation>
        <location evidence="6">Nucleus</location>
    </subcellularLocation>
</comment>
<evidence type="ECO:0000313" key="8">
    <source>
        <dbReference type="EMBL" id="KAF2292440.1"/>
    </source>
</evidence>
<dbReference type="PANTHER" id="PTHR31669:SF174">
    <property type="entry name" value="PROTEIN FAR1-RELATED SEQUENCE 10-RELATED"/>
    <property type="match status" value="1"/>
</dbReference>
<evidence type="ECO:0000256" key="6">
    <source>
        <dbReference type="RuleBase" id="RU367018"/>
    </source>
</evidence>
<evidence type="ECO:0000313" key="9">
    <source>
        <dbReference type="Proteomes" id="UP000467840"/>
    </source>
</evidence>
<dbReference type="InterPro" id="IPR006564">
    <property type="entry name" value="Znf_PMZ"/>
</dbReference>
<name>A0A6A6KTU7_HEVBR</name>
<comment type="similarity">
    <text evidence="1 6">Belongs to the FHY3/FAR1 family.</text>
</comment>
<dbReference type="Pfam" id="PF10551">
    <property type="entry name" value="MULE"/>
    <property type="match status" value="1"/>
</dbReference>
<accession>A0A6A6KTU7</accession>
<keyword evidence="3 5" id="KW-0863">Zinc-finger</keyword>
<dbReference type="SMART" id="SM00575">
    <property type="entry name" value="ZnF_PMZ"/>
    <property type="match status" value="1"/>
</dbReference>
<evidence type="ECO:0000256" key="2">
    <source>
        <dbReference type="ARBA" id="ARBA00022723"/>
    </source>
</evidence>
<proteinExistence type="inferred from homology"/>
<dbReference type="EMBL" id="JAAGAX010000014">
    <property type="protein sequence ID" value="KAF2292440.1"/>
    <property type="molecule type" value="Genomic_DNA"/>
</dbReference>
<evidence type="ECO:0000256" key="4">
    <source>
        <dbReference type="ARBA" id="ARBA00022833"/>
    </source>
</evidence>
<comment type="caution">
    <text evidence="8">The sequence shown here is derived from an EMBL/GenBank/DDBJ whole genome shotgun (WGS) entry which is preliminary data.</text>
</comment>
<dbReference type="PANTHER" id="PTHR31669">
    <property type="entry name" value="PROTEIN FAR1-RELATED SEQUENCE 10-RELATED"/>
    <property type="match status" value="1"/>
</dbReference>
<dbReference type="PROSITE" id="PS50966">
    <property type="entry name" value="ZF_SWIM"/>
    <property type="match status" value="1"/>
</dbReference>
<dbReference type="InterPro" id="IPR018289">
    <property type="entry name" value="MULE_transposase_dom"/>
</dbReference>
<sequence length="313" mass="36315">MTERDADFAYDYTTDENEKVENIAWSYGDSVRACTIYGDVVTFDTSYRSITYGLLLGMWFGMDNNGKAILFGCVLLQDESSISFAWALQRYWSFSFRGYFLARSLTAEFSQCLGILKSILRDKHVCKYSLSRLLLLPTLEIKEDGMQYMHIKTSMPIEEHARSVLTPYAPLMYFSMKNFVPAVWNTRNGRWIIPSEALQKMDGECLVIWIPEEEQIHCSCKEFDQSGILCRHSLRVLSVKNYFQLPEKYLPLRWRRHSLLPMDDQNAQSNSESVLKPFILFASTLLTESLVSKNVLLMFIENLQDFLIMSNYA</sequence>
<dbReference type="InterPro" id="IPR031052">
    <property type="entry name" value="FHY3/FAR1"/>
</dbReference>
<dbReference type="Pfam" id="PF04434">
    <property type="entry name" value="SWIM"/>
    <property type="match status" value="1"/>
</dbReference>
<organism evidence="8 9">
    <name type="scientific">Hevea brasiliensis</name>
    <name type="common">Para rubber tree</name>
    <name type="synonym">Siphonia brasiliensis</name>
    <dbReference type="NCBI Taxonomy" id="3981"/>
    <lineage>
        <taxon>Eukaryota</taxon>
        <taxon>Viridiplantae</taxon>
        <taxon>Streptophyta</taxon>
        <taxon>Embryophyta</taxon>
        <taxon>Tracheophyta</taxon>
        <taxon>Spermatophyta</taxon>
        <taxon>Magnoliopsida</taxon>
        <taxon>eudicotyledons</taxon>
        <taxon>Gunneridae</taxon>
        <taxon>Pentapetalae</taxon>
        <taxon>rosids</taxon>
        <taxon>fabids</taxon>
        <taxon>Malpighiales</taxon>
        <taxon>Euphorbiaceae</taxon>
        <taxon>Crotonoideae</taxon>
        <taxon>Micrandreae</taxon>
        <taxon>Hevea</taxon>
    </lineage>
</organism>
<evidence type="ECO:0000256" key="5">
    <source>
        <dbReference type="PROSITE-ProRule" id="PRU00325"/>
    </source>
</evidence>
<gene>
    <name evidence="8" type="ORF">GH714_022814</name>
</gene>
<evidence type="ECO:0000256" key="3">
    <source>
        <dbReference type="ARBA" id="ARBA00022771"/>
    </source>
</evidence>
<reference evidence="8 9" key="1">
    <citation type="journal article" date="2020" name="Mol. Plant">
        <title>The Chromosome-Based Rubber Tree Genome Provides New Insights into Spurge Genome Evolution and Rubber Biosynthesis.</title>
        <authorList>
            <person name="Liu J."/>
            <person name="Shi C."/>
            <person name="Shi C.C."/>
            <person name="Li W."/>
            <person name="Zhang Q.J."/>
            <person name="Zhang Y."/>
            <person name="Li K."/>
            <person name="Lu H.F."/>
            <person name="Shi C."/>
            <person name="Zhu S.T."/>
            <person name="Xiao Z.Y."/>
            <person name="Nan H."/>
            <person name="Yue Y."/>
            <person name="Zhu X.G."/>
            <person name="Wu Y."/>
            <person name="Hong X.N."/>
            <person name="Fan G.Y."/>
            <person name="Tong Y."/>
            <person name="Zhang D."/>
            <person name="Mao C.L."/>
            <person name="Liu Y.L."/>
            <person name="Hao S.J."/>
            <person name="Liu W.Q."/>
            <person name="Lv M.Q."/>
            <person name="Zhang H.B."/>
            <person name="Liu Y."/>
            <person name="Hu-Tang G.R."/>
            <person name="Wang J.P."/>
            <person name="Wang J.H."/>
            <person name="Sun Y.H."/>
            <person name="Ni S.B."/>
            <person name="Chen W.B."/>
            <person name="Zhang X.C."/>
            <person name="Jiao Y.N."/>
            <person name="Eichler E.E."/>
            <person name="Li G.H."/>
            <person name="Liu X."/>
            <person name="Gao L.Z."/>
        </authorList>
    </citation>
    <scope>NUCLEOTIDE SEQUENCE [LARGE SCALE GENOMIC DNA]</scope>
    <source>
        <strain evidence="9">cv. GT1</strain>
        <tissue evidence="8">Leaf</tissue>
    </source>
</reference>
<dbReference type="GO" id="GO:0005634">
    <property type="term" value="C:nucleus"/>
    <property type="evidence" value="ECO:0007669"/>
    <property type="project" value="UniProtKB-SubCell"/>
</dbReference>
<comment type="function">
    <text evidence="6">Putative transcription activator involved in regulating light control of development.</text>
</comment>
<evidence type="ECO:0000256" key="1">
    <source>
        <dbReference type="ARBA" id="ARBA00005889"/>
    </source>
</evidence>
<dbReference type="AlphaFoldDB" id="A0A6A6KTU7"/>
<evidence type="ECO:0000259" key="7">
    <source>
        <dbReference type="PROSITE" id="PS50966"/>
    </source>
</evidence>
<protein>
    <recommendedName>
        <fullName evidence="6">Protein FAR1-RELATED SEQUENCE</fullName>
    </recommendedName>
</protein>
<dbReference type="GO" id="GO:0006355">
    <property type="term" value="P:regulation of DNA-templated transcription"/>
    <property type="evidence" value="ECO:0007669"/>
    <property type="project" value="UniProtKB-UniRule"/>
</dbReference>
<keyword evidence="6" id="KW-0539">Nucleus</keyword>